<evidence type="ECO:0000313" key="2">
    <source>
        <dbReference type="EMBL" id="KIV84397.1"/>
    </source>
</evidence>
<feature type="region of interest" description="Disordered" evidence="1">
    <location>
        <begin position="1"/>
        <end position="211"/>
    </location>
</feature>
<feature type="compositionally biased region" description="Low complexity" evidence="1">
    <location>
        <begin position="120"/>
        <end position="143"/>
    </location>
</feature>
<feature type="compositionally biased region" description="Polar residues" evidence="1">
    <location>
        <begin position="1"/>
        <end position="11"/>
    </location>
</feature>
<dbReference type="OrthoDB" id="10530141at2759"/>
<proteinExistence type="predicted"/>
<feature type="compositionally biased region" description="Polar residues" evidence="1">
    <location>
        <begin position="37"/>
        <end position="47"/>
    </location>
</feature>
<feature type="compositionally biased region" description="Low complexity" evidence="1">
    <location>
        <begin position="154"/>
        <end position="172"/>
    </location>
</feature>
<accession>A0A0D1YNE3</accession>
<dbReference type="EMBL" id="KN846951">
    <property type="protein sequence ID" value="KIV84397.1"/>
    <property type="molecule type" value="Genomic_DNA"/>
</dbReference>
<organism evidence="2 3">
    <name type="scientific">Exophiala sideris</name>
    <dbReference type="NCBI Taxonomy" id="1016849"/>
    <lineage>
        <taxon>Eukaryota</taxon>
        <taxon>Fungi</taxon>
        <taxon>Dikarya</taxon>
        <taxon>Ascomycota</taxon>
        <taxon>Pezizomycotina</taxon>
        <taxon>Eurotiomycetes</taxon>
        <taxon>Chaetothyriomycetidae</taxon>
        <taxon>Chaetothyriales</taxon>
        <taxon>Herpotrichiellaceae</taxon>
        <taxon>Exophiala</taxon>
    </lineage>
</organism>
<protein>
    <submittedName>
        <fullName evidence="2">Uncharacterized protein</fullName>
    </submittedName>
</protein>
<gene>
    <name evidence="2" type="ORF">PV11_00180</name>
</gene>
<dbReference type="Proteomes" id="UP000053599">
    <property type="component" value="Unassembled WGS sequence"/>
</dbReference>
<evidence type="ECO:0000313" key="3">
    <source>
        <dbReference type="Proteomes" id="UP000053599"/>
    </source>
</evidence>
<name>A0A0D1YNE3_9EURO</name>
<sequence>MDESQSSNPQRSQEEYRRRSGSSTPTAGQRSIAASRRPQSYETSPQQIDLEPEIYTPTQPFAYEDTEGQDPWLKQRPSPDNPEGRQRQSPSPPGKGKGKQREMSGQSRGGYQYPSPTGGSSQQYQYSYQRSKSESEQQASSSAGNQDAYRRESTNTQTSTGTTSTSTSASVTRQGSEEATTATAPTQGTQRRDRDKRTGKQRLVSGVFVRY</sequence>
<evidence type="ECO:0000256" key="1">
    <source>
        <dbReference type="SAM" id="MobiDB-lite"/>
    </source>
</evidence>
<reference evidence="2 3" key="1">
    <citation type="submission" date="2015-01" db="EMBL/GenBank/DDBJ databases">
        <title>The Genome Sequence of Exophiala sideris CBS121828.</title>
        <authorList>
            <consortium name="The Broad Institute Genomics Platform"/>
            <person name="Cuomo C."/>
            <person name="de Hoog S."/>
            <person name="Gorbushina A."/>
            <person name="Stielow B."/>
            <person name="Teixiera M."/>
            <person name="Abouelleil A."/>
            <person name="Chapman S.B."/>
            <person name="Priest M."/>
            <person name="Young S.K."/>
            <person name="Wortman J."/>
            <person name="Nusbaum C."/>
            <person name="Birren B."/>
        </authorList>
    </citation>
    <scope>NUCLEOTIDE SEQUENCE [LARGE SCALE GENOMIC DNA]</scope>
    <source>
        <strain evidence="2 3">CBS 121828</strain>
    </source>
</reference>
<dbReference type="HOGENOM" id="CLU_1304869_0_0_1"/>
<dbReference type="AlphaFoldDB" id="A0A0D1YNE3"/>